<evidence type="ECO:0000313" key="3">
    <source>
        <dbReference type="Proteomes" id="UP000041254"/>
    </source>
</evidence>
<feature type="region of interest" description="Disordered" evidence="1">
    <location>
        <begin position="1"/>
        <end position="39"/>
    </location>
</feature>
<feature type="compositionally biased region" description="Low complexity" evidence="1">
    <location>
        <begin position="1"/>
        <end position="11"/>
    </location>
</feature>
<evidence type="ECO:0000256" key="1">
    <source>
        <dbReference type="SAM" id="MobiDB-lite"/>
    </source>
</evidence>
<proteinExistence type="predicted"/>
<reference evidence="2 3" key="1">
    <citation type="submission" date="2014-11" db="EMBL/GenBank/DDBJ databases">
        <authorList>
            <person name="Zhu J."/>
            <person name="Qi W."/>
            <person name="Song R."/>
        </authorList>
    </citation>
    <scope>NUCLEOTIDE SEQUENCE [LARGE SCALE GENOMIC DNA]</scope>
</reference>
<dbReference type="VEuPathDB" id="CryptoDB:Vbra_15078"/>
<protein>
    <submittedName>
        <fullName evidence="2">Uncharacterized protein</fullName>
    </submittedName>
</protein>
<dbReference type="InParanoid" id="A0A0G4FDC7"/>
<keyword evidence="3" id="KW-1185">Reference proteome</keyword>
<dbReference type="AlphaFoldDB" id="A0A0G4FDC7"/>
<name>A0A0G4FDC7_VITBC</name>
<evidence type="ECO:0000313" key="2">
    <source>
        <dbReference type="EMBL" id="CEM10915.1"/>
    </source>
</evidence>
<organism evidence="2 3">
    <name type="scientific">Vitrella brassicaformis (strain CCMP3155)</name>
    <dbReference type="NCBI Taxonomy" id="1169540"/>
    <lineage>
        <taxon>Eukaryota</taxon>
        <taxon>Sar</taxon>
        <taxon>Alveolata</taxon>
        <taxon>Colpodellida</taxon>
        <taxon>Vitrellaceae</taxon>
        <taxon>Vitrella</taxon>
    </lineage>
</organism>
<dbReference type="PhylomeDB" id="A0A0G4FDC7"/>
<dbReference type="Proteomes" id="UP000041254">
    <property type="component" value="Unassembled WGS sequence"/>
</dbReference>
<sequence length="359" mass="39312">MAAAASSSSAAADDDTVAGLPQPPAMSSSSRGRPTSPQDLLPLLISKAARSNPTRRALIAQIANGPFTQQQLQLDHNKESITRTVTQGVKKQIDAQLVAKGLKDIVSLSADLTSLDVLLDLVYFIDTSGELAGWEPIIRVAKHQGRGGGQLPIELTSADVEAVGSRAVYDSRCEALRQLSLIGRHIGMTLGRDDGEERLNGLRLTIRPLQTLPADHPFRDGYDPANPVCEYHGSEFPSIRDAVLFEMRWGGSEVVYQDGNRWHNAPIYDRLRQLASQESPIWGCHTTSTRHWAAADFRRIIVLHGDQPGHHVEAHIAISSSPIYAIAYLYTTKPPVDGKEGAARFRWMARREPPGSPRQ</sequence>
<feature type="compositionally biased region" description="Polar residues" evidence="1">
    <location>
        <begin position="25"/>
        <end position="38"/>
    </location>
</feature>
<dbReference type="EMBL" id="CDMY01000406">
    <property type="protein sequence ID" value="CEM10915.1"/>
    <property type="molecule type" value="Genomic_DNA"/>
</dbReference>
<gene>
    <name evidence="2" type="ORF">Vbra_15078</name>
</gene>
<accession>A0A0G4FDC7</accession>